<dbReference type="EMBL" id="JAOVZV010000005">
    <property type="protein sequence ID" value="MCX8532159.1"/>
    <property type="molecule type" value="Genomic_DNA"/>
</dbReference>
<evidence type="ECO:0000256" key="1">
    <source>
        <dbReference type="SAM" id="SignalP"/>
    </source>
</evidence>
<accession>A0ABT3Y232</accession>
<evidence type="ECO:0000313" key="3">
    <source>
        <dbReference type="EMBL" id="MCX8532159.1"/>
    </source>
</evidence>
<keyword evidence="4" id="KW-1185">Reference proteome</keyword>
<feature type="domain" description="LTD" evidence="2">
    <location>
        <begin position="20"/>
        <end position="137"/>
    </location>
</feature>
<dbReference type="RefSeq" id="WP_267280746.1">
    <property type="nucleotide sequence ID" value="NZ_JAOVZV010000005.1"/>
</dbReference>
<name>A0ABT3Y232_9FLAO</name>
<feature type="signal peptide" evidence="1">
    <location>
        <begin position="1"/>
        <end position="20"/>
    </location>
</feature>
<evidence type="ECO:0000313" key="4">
    <source>
        <dbReference type="Proteomes" id="UP001070176"/>
    </source>
</evidence>
<evidence type="ECO:0000259" key="2">
    <source>
        <dbReference type="Pfam" id="PF00932"/>
    </source>
</evidence>
<dbReference type="Pfam" id="PF00932">
    <property type="entry name" value="LTD"/>
    <property type="match status" value="1"/>
</dbReference>
<protein>
    <submittedName>
        <fullName evidence="3">Lamin tail domain-containing protein</fullName>
    </submittedName>
</protein>
<gene>
    <name evidence="3" type="ORF">OEA66_07315</name>
</gene>
<proteinExistence type="predicted"/>
<keyword evidence="1" id="KW-0732">Signal</keyword>
<reference evidence="3" key="1">
    <citation type="submission" date="2022-10" db="EMBL/GenBank/DDBJ databases">
        <title>Chryseobacterium sp. nov., a novel bacterial species.</title>
        <authorList>
            <person name="Cao Y."/>
        </authorList>
    </citation>
    <scope>NUCLEOTIDE SEQUENCE</scope>
    <source>
        <strain evidence="3">KC 927</strain>
    </source>
</reference>
<comment type="caution">
    <text evidence="3">The sequence shown here is derived from an EMBL/GenBank/DDBJ whole genome shotgun (WGS) entry which is preliminary data.</text>
</comment>
<feature type="chain" id="PRO_5045092678" evidence="1">
    <location>
        <begin position="21"/>
        <end position="400"/>
    </location>
</feature>
<dbReference type="InterPro" id="IPR036415">
    <property type="entry name" value="Lamin_tail_dom_sf"/>
</dbReference>
<dbReference type="InterPro" id="IPR001322">
    <property type="entry name" value="Lamin_tail_dom"/>
</dbReference>
<dbReference type="Proteomes" id="UP001070176">
    <property type="component" value="Unassembled WGS sequence"/>
</dbReference>
<dbReference type="SUPFAM" id="SSF74853">
    <property type="entry name" value="Lamin A/C globular tail domain"/>
    <property type="match status" value="1"/>
</dbReference>
<sequence>MKLKPFYFLACLSVSGLLYSQIAITEVYYDTPFNEKLRFGNDLNGYVDAIKHHRGEFIEIYNYSDSDLNLKDWYIKDLQGIFWLPHKIIKKNEFMVIAYSRLPYHTTTFSDHFTPTFGKENQIIYQDQILLRNKKDKVTLGYTVGGQKFVDTWQVMWDFRNDPSPNFLPNLTSNPSQFYSVKSIQYHPDPMSTIDPNVQPNGYDLYNYEATPNPLQANFVPPTQSYADLVKDNFQNYYAYLNWDSNASNLINNVCPINIEKVFQNSKKGELSNETKCFNFDSSGNVISSYNCSDQLIIPGEPNGLTADELNAIKNSIVISPNPTKASDSYNVTMSWSGPALNKINNVQVFNSSATTVYGFAPGQGVNTTTFNLQNQLPGAFVANFVLTTGQVISKNILKW</sequence>
<organism evidence="3 4">
    <name type="scientific">Chryseobacterium luquanense</name>
    <dbReference type="NCBI Taxonomy" id="2983766"/>
    <lineage>
        <taxon>Bacteria</taxon>
        <taxon>Pseudomonadati</taxon>
        <taxon>Bacteroidota</taxon>
        <taxon>Flavobacteriia</taxon>
        <taxon>Flavobacteriales</taxon>
        <taxon>Weeksellaceae</taxon>
        <taxon>Chryseobacterium group</taxon>
        <taxon>Chryseobacterium</taxon>
    </lineage>
</organism>